<dbReference type="InterPro" id="IPR052934">
    <property type="entry name" value="Methyl-DNA_Rec/Restrict_Enz"/>
</dbReference>
<dbReference type="AlphaFoldDB" id="A0A497W6Y5"/>
<dbReference type="InterPro" id="IPR003593">
    <property type="entry name" value="AAA+_ATPase"/>
</dbReference>
<dbReference type="Proteomes" id="UP000269157">
    <property type="component" value="Unassembled WGS sequence"/>
</dbReference>
<dbReference type="GO" id="GO:0005524">
    <property type="term" value="F:ATP binding"/>
    <property type="evidence" value="ECO:0007669"/>
    <property type="project" value="InterPro"/>
</dbReference>
<protein>
    <submittedName>
        <fullName evidence="2">5-methylcytosine-specific restriction protein B</fullName>
    </submittedName>
</protein>
<feature type="domain" description="AAA+ ATPase" evidence="1">
    <location>
        <begin position="333"/>
        <end position="502"/>
    </location>
</feature>
<dbReference type="PANTHER" id="PTHR37291:SF1">
    <property type="entry name" value="TYPE IV METHYL-DIRECTED RESTRICTION ENZYME ECOKMCRB SUBUNIT"/>
    <property type="match status" value="1"/>
</dbReference>
<dbReference type="Pfam" id="PF14338">
    <property type="entry name" value="Mrr_N"/>
    <property type="match status" value="1"/>
</dbReference>
<dbReference type="RefSeq" id="WP_170157913.1">
    <property type="nucleotide sequence ID" value="NZ_RCCE01000003.1"/>
</dbReference>
<dbReference type="Pfam" id="PF07728">
    <property type="entry name" value="AAA_5"/>
    <property type="match status" value="1"/>
</dbReference>
<reference evidence="2 3" key="1">
    <citation type="submission" date="2018-10" db="EMBL/GenBank/DDBJ databases">
        <title>Genomic Encyclopedia of Archaeal and Bacterial Type Strains, Phase II (KMG-II): from individual species to whole genera.</title>
        <authorList>
            <person name="Goeker M."/>
        </authorList>
    </citation>
    <scope>NUCLEOTIDE SEQUENCE [LARGE SCALE GENOMIC DNA]</scope>
    <source>
        <strain evidence="2 3">DSM 29466</strain>
    </source>
</reference>
<dbReference type="CDD" id="cd00009">
    <property type="entry name" value="AAA"/>
    <property type="match status" value="1"/>
</dbReference>
<dbReference type="PANTHER" id="PTHR37291">
    <property type="entry name" value="5-METHYLCYTOSINE-SPECIFIC RESTRICTION ENZYME B"/>
    <property type="match status" value="1"/>
</dbReference>
<evidence type="ECO:0000313" key="3">
    <source>
        <dbReference type="Proteomes" id="UP000269157"/>
    </source>
</evidence>
<name>A0A497W6Y5_9RHOB</name>
<dbReference type="SMART" id="SM00382">
    <property type="entry name" value="AAA"/>
    <property type="match status" value="1"/>
</dbReference>
<dbReference type="EMBL" id="RCCE01000003">
    <property type="protein sequence ID" value="RLJ51950.1"/>
    <property type="molecule type" value="Genomic_DNA"/>
</dbReference>
<dbReference type="SUPFAM" id="SSF52540">
    <property type="entry name" value="P-loop containing nucleoside triphosphate hydrolases"/>
    <property type="match status" value="1"/>
</dbReference>
<dbReference type="GO" id="GO:0016887">
    <property type="term" value="F:ATP hydrolysis activity"/>
    <property type="evidence" value="ECO:0007669"/>
    <property type="project" value="InterPro"/>
</dbReference>
<sequence>MKLFEQKIEGVPQFVSYFGPVLDVLRDLGGEAKPKQVFEAIAERHEVPEDFLNQTNKNGQPKFNNRVAWARFYLVKAGLLYSPKRGIWALTEEGKATEMSDDLAVDIFRREHSALKADEDEDQAPEGEIVPDGVNYWFVGAAWDEGDQTPRFLENGIWQNGYDDKFSHLVRQMKQGDRIAIKATYTRKHDVPFDNRERAVSAMRIKAIGTITGNHDDGKTVEVSWEEIDPPREWFFYTYRTTVARARFEDDEMARQLVGFTFEGKDQNIERFLKHPYWAEKYAEDIEPLAAIEEQEEADDEQPIEPYGVDDIIADGGFMTLGTLQGMISRIESKKNIILQGAPGTGKTWLAKKLGKALIGKRNPSPGQLRSVQFHPSLSYEDFVRGYRPSSTGLVITDGIFLQVVEVARAQPDIAHVLIIEEINRGNPAQVFGEMLTLLENTKRSRADAIELAYRKQPGERVHVPDNLYIIGTMNVADRSLALVDLALRRRFAFVSLEPVLNDSWAAWCSDRGIDGETIDFIRTQMTALNNDISSDRSLGPQFRIGHSYVTPNETIEDAKAWFKDVIETEIGPLLEEYWFDAPERATEAMARLRNGL</sequence>
<dbReference type="InterPro" id="IPR025745">
    <property type="entry name" value="Mrr-like_N_dom"/>
</dbReference>
<comment type="caution">
    <text evidence="2">The sequence shown here is derived from an EMBL/GenBank/DDBJ whole genome shotgun (WGS) entry which is preliminary data.</text>
</comment>
<evidence type="ECO:0000259" key="1">
    <source>
        <dbReference type="SMART" id="SM00382"/>
    </source>
</evidence>
<keyword evidence="3" id="KW-1185">Reference proteome</keyword>
<proteinExistence type="predicted"/>
<evidence type="ECO:0000313" key="2">
    <source>
        <dbReference type="EMBL" id="RLJ51950.1"/>
    </source>
</evidence>
<dbReference type="InterPro" id="IPR027417">
    <property type="entry name" value="P-loop_NTPase"/>
</dbReference>
<accession>A0A497W6Y5</accession>
<dbReference type="Gene3D" id="3.40.50.300">
    <property type="entry name" value="P-loop containing nucleotide triphosphate hydrolases"/>
    <property type="match status" value="1"/>
</dbReference>
<organism evidence="2 3">
    <name type="scientific">Litoreibacter meonggei</name>
    <dbReference type="NCBI Taxonomy" id="1049199"/>
    <lineage>
        <taxon>Bacteria</taxon>
        <taxon>Pseudomonadati</taxon>
        <taxon>Pseudomonadota</taxon>
        <taxon>Alphaproteobacteria</taxon>
        <taxon>Rhodobacterales</taxon>
        <taxon>Roseobacteraceae</taxon>
        <taxon>Litoreibacter</taxon>
    </lineage>
</organism>
<dbReference type="InterPro" id="IPR011704">
    <property type="entry name" value="ATPase_dyneun-rel_AAA"/>
</dbReference>
<gene>
    <name evidence="2" type="ORF">BCF46_2175</name>
</gene>